<proteinExistence type="predicted"/>
<gene>
    <name evidence="1" type="ORF">AACH28_05520</name>
</gene>
<dbReference type="EMBL" id="CP151087">
    <property type="protein sequence ID" value="WZN56996.1"/>
    <property type="molecule type" value="Genomic_DNA"/>
</dbReference>
<sequence>MNKNQITQDRYQGILIVAFAIVAQQGPEDLPNDVPDNPEEEIFENEPDETPEMPDQDDLGIDEELGNEEENEFPEIDEQEDDEREIDEREIDDREEANDGELANDGRTI</sequence>
<name>A0ACD5C5A1_9SPHI</name>
<accession>A0ACD5C5A1</accession>
<protein>
    <submittedName>
        <fullName evidence="1">Uncharacterized protein</fullName>
    </submittedName>
</protein>
<evidence type="ECO:0000313" key="1">
    <source>
        <dbReference type="EMBL" id="WZN56996.1"/>
    </source>
</evidence>
<reference evidence="1" key="1">
    <citation type="submission" date="2024-04" db="EMBL/GenBank/DDBJ databases">
        <title>Complete genome sequence of Sphingobacterium thalpophiium BAA-1094.</title>
        <authorList>
            <person name="Adaikpoh B.I."/>
        </authorList>
    </citation>
    <scope>NUCLEOTIDE SEQUENCE</scope>
    <source>
        <strain evidence="1">BAA-1094</strain>
    </source>
</reference>
<dbReference type="Proteomes" id="UP001485301">
    <property type="component" value="Chromosome"/>
</dbReference>
<evidence type="ECO:0000313" key="2">
    <source>
        <dbReference type="Proteomes" id="UP001485301"/>
    </source>
</evidence>
<keyword evidence="2" id="KW-1185">Reference proteome</keyword>
<organism evidence="1 2">
    <name type="scientific">Sphingobacterium thalpophilum</name>
    <dbReference type="NCBI Taxonomy" id="259"/>
    <lineage>
        <taxon>Bacteria</taxon>
        <taxon>Pseudomonadati</taxon>
        <taxon>Bacteroidota</taxon>
        <taxon>Sphingobacteriia</taxon>
        <taxon>Sphingobacteriales</taxon>
        <taxon>Sphingobacteriaceae</taxon>
        <taxon>Sphingobacterium</taxon>
    </lineage>
</organism>